<evidence type="ECO:0000313" key="2">
    <source>
        <dbReference type="Proteomes" id="UP000676336"/>
    </source>
</evidence>
<name>A0A8S2QIN0_9BILA</name>
<evidence type="ECO:0000313" key="1">
    <source>
        <dbReference type="EMBL" id="CAF4113957.1"/>
    </source>
</evidence>
<dbReference type="Proteomes" id="UP000676336">
    <property type="component" value="Unassembled WGS sequence"/>
</dbReference>
<accession>A0A8S2QIN0</accession>
<gene>
    <name evidence="1" type="ORF">SMN809_LOCUS17941</name>
</gene>
<feature type="non-terminal residue" evidence="1">
    <location>
        <position position="1"/>
    </location>
</feature>
<comment type="caution">
    <text evidence="1">The sequence shown here is derived from an EMBL/GenBank/DDBJ whole genome shotgun (WGS) entry which is preliminary data.</text>
</comment>
<proteinExistence type="predicted"/>
<protein>
    <submittedName>
        <fullName evidence="1">Uncharacterized protein</fullName>
    </submittedName>
</protein>
<sequence length="244" mass="27600">RNENRCIRLTDSDDEEHVNFSLSMNRTTPPTIKKDELKSTTPKMPVRLSSSISNLISTSSLTSTSTCKERSLSCSLSQTTNELFHSKTLGENDENIGVLNGGRESILQLKGELAGRVLRQVRAFEQRSSENIQNRSIVPTSTSTLSLQQKLDDSKTELTSKPSSTILSTLSSLTIMNTPEQNLIEQALRNSNKIISSSNGTGEVTRSVKRLQNTPIRRWRERAREFERRHQITPPYRLLNRKRK</sequence>
<dbReference type="AlphaFoldDB" id="A0A8S2QIN0"/>
<dbReference type="EMBL" id="CAJOBI010008485">
    <property type="protein sequence ID" value="CAF4113957.1"/>
    <property type="molecule type" value="Genomic_DNA"/>
</dbReference>
<reference evidence="1" key="1">
    <citation type="submission" date="2021-02" db="EMBL/GenBank/DDBJ databases">
        <authorList>
            <person name="Nowell W R."/>
        </authorList>
    </citation>
    <scope>NUCLEOTIDE SEQUENCE</scope>
</reference>
<organism evidence="1 2">
    <name type="scientific">Rotaria magnacalcarata</name>
    <dbReference type="NCBI Taxonomy" id="392030"/>
    <lineage>
        <taxon>Eukaryota</taxon>
        <taxon>Metazoa</taxon>
        <taxon>Spiralia</taxon>
        <taxon>Gnathifera</taxon>
        <taxon>Rotifera</taxon>
        <taxon>Eurotatoria</taxon>
        <taxon>Bdelloidea</taxon>
        <taxon>Philodinida</taxon>
        <taxon>Philodinidae</taxon>
        <taxon>Rotaria</taxon>
    </lineage>
</organism>